<dbReference type="EMBL" id="CM008050">
    <property type="protein sequence ID" value="PVH38497.1"/>
    <property type="molecule type" value="Genomic_DNA"/>
</dbReference>
<sequence length="124" mass="14385">MASWLLHPTKTRFFLGAKLAGKVPVGLLLRQLPSRSGTEAYHQRISRTRCRLRRLRRSLNPGLCLVLMLIIYHLTIYANTRTSPHQEVYFFLFRRRQNAQFIVQGSVCLRCRSDCIPAFMAHVA</sequence>
<evidence type="ECO:0000313" key="2">
    <source>
        <dbReference type="EMBL" id="PVH38497.1"/>
    </source>
</evidence>
<name>A0A2T8ILE1_9POAL</name>
<organism evidence="2">
    <name type="scientific">Panicum hallii</name>
    <dbReference type="NCBI Taxonomy" id="206008"/>
    <lineage>
        <taxon>Eukaryota</taxon>
        <taxon>Viridiplantae</taxon>
        <taxon>Streptophyta</taxon>
        <taxon>Embryophyta</taxon>
        <taxon>Tracheophyta</taxon>
        <taxon>Spermatophyta</taxon>
        <taxon>Magnoliopsida</taxon>
        <taxon>Liliopsida</taxon>
        <taxon>Poales</taxon>
        <taxon>Poaceae</taxon>
        <taxon>PACMAD clade</taxon>
        <taxon>Panicoideae</taxon>
        <taxon>Panicodae</taxon>
        <taxon>Paniceae</taxon>
        <taxon>Panicinae</taxon>
        <taxon>Panicum</taxon>
        <taxon>Panicum sect. Panicum</taxon>
    </lineage>
</organism>
<dbReference type="Gramene" id="PVH38497">
    <property type="protein sequence ID" value="PVH38497"/>
    <property type="gene ID" value="PAHAL_5G272300"/>
</dbReference>
<reference evidence="2" key="1">
    <citation type="submission" date="2018-04" db="EMBL/GenBank/DDBJ databases">
        <title>WGS assembly of Panicum hallii.</title>
        <authorList>
            <person name="Lovell J."/>
            <person name="Jenkins J."/>
            <person name="Lowry D."/>
            <person name="Mamidi S."/>
            <person name="Sreedasyam A."/>
            <person name="Weng X."/>
            <person name="Barry K."/>
            <person name="Bonette J."/>
            <person name="Campitelli B."/>
            <person name="Daum C."/>
            <person name="Gordon S."/>
            <person name="Gould B."/>
            <person name="Lipzen A."/>
            <person name="Macqueen A."/>
            <person name="Palacio-Mejia J."/>
            <person name="Plott C."/>
            <person name="Shakirov E."/>
            <person name="Shu S."/>
            <person name="Yoshinaga Y."/>
            <person name="Zane M."/>
            <person name="Rokhsar D."/>
            <person name="Grimwood J."/>
            <person name="Schmutz J."/>
            <person name="Juenger T."/>
        </authorList>
    </citation>
    <scope>NUCLEOTIDE SEQUENCE [LARGE SCALE GENOMIC DNA]</scope>
    <source>
        <strain evidence="2">FIL2</strain>
    </source>
</reference>
<gene>
    <name evidence="2" type="ORF">PAHAL_5G272300</name>
</gene>
<dbReference type="Proteomes" id="UP000243499">
    <property type="component" value="Chromosome 5"/>
</dbReference>
<accession>A0A2T8ILE1</accession>
<keyword evidence="1" id="KW-0812">Transmembrane</keyword>
<evidence type="ECO:0000256" key="1">
    <source>
        <dbReference type="SAM" id="Phobius"/>
    </source>
</evidence>
<keyword evidence="1" id="KW-0472">Membrane</keyword>
<feature type="transmembrane region" description="Helical" evidence="1">
    <location>
        <begin position="59"/>
        <end position="78"/>
    </location>
</feature>
<proteinExistence type="predicted"/>
<protein>
    <submittedName>
        <fullName evidence="2">Uncharacterized protein</fullName>
    </submittedName>
</protein>
<keyword evidence="1" id="KW-1133">Transmembrane helix</keyword>
<dbReference type="AlphaFoldDB" id="A0A2T8ILE1"/>